<evidence type="ECO:0000256" key="4">
    <source>
        <dbReference type="ARBA" id="ARBA00023136"/>
    </source>
</evidence>
<feature type="transmembrane region" description="Helical" evidence="5">
    <location>
        <begin position="137"/>
        <end position="157"/>
    </location>
</feature>
<dbReference type="GO" id="GO:0016020">
    <property type="term" value="C:membrane"/>
    <property type="evidence" value="ECO:0007669"/>
    <property type="project" value="UniProtKB-SubCell"/>
</dbReference>
<organism evidence="7 8">
    <name type="scientific">Metschnikowia bicuspidata</name>
    <dbReference type="NCBI Taxonomy" id="27322"/>
    <lineage>
        <taxon>Eukaryota</taxon>
        <taxon>Fungi</taxon>
        <taxon>Dikarya</taxon>
        <taxon>Ascomycota</taxon>
        <taxon>Saccharomycotina</taxon>
        <taxon>Pichiomycetes</taxon>
        <taxon>Metschnikowiaceae</taxon>
        <taxon>Metschnikowia</taxon>
    </lineage>
</organism>
<name>A0A4P9ZFR2_9ASCO</name>
<evidence type="ECO:0000313" key="8">
    <source>
        <dbReference type="Proteomes" id="UP000268321"/>
    </source>
</evidence>
<dbReference type="EMBL" id="ML004436">
    <property type="protein sequence ID" value="RKP31887.1"/>
    <property type="molecule type" value="Genomic_DNA"/>
</dbReference>
<feature type="transmembrane region" description="Helical" evidence="5">
    <location>
        <begin position="12"/>
        <end position="35"/>
    </location>
</feature>
<gene>
    <name evidence="7" type="ORF">METBISCDRAFT_26190</name>
</gene>
<sequence length="160" mass="17634">MSSVKNAVNFLLYSVALGGGVVHSYVVTPILFKHLPLEHFSNLQNKVFPTYFLGQVLLPATMALTTPLPLRVAGPVLAASGLSGALNLYWVLPVCKKVKEHKKLEAEKKHEEILDGQKVSTPEYHALSKKFGMYHGILSLLNLVSLLTLLVYGWQLAKLL</sequence>
<dbReference type="Pfam" id="PF13664">
    <property type="entry name" value="DUF4149"/>
    <property type="match status" value="1"/>
</dbReference>
<dbReference type="OrthoDB" id="1641132at2759"/>
<evidence type="ECO:0000256" key="5">
    <source>
        <dbReference type="SAM" id="Phobius"/>
    </source>
</evidence>
<accession>A0A4P9ZFR2</accession>
<proteinExistence type="predicted"/>
<evidence type="ECO:0000313" key="7">
    <source>
        <dbReference type="EMBL" id="RKP31887.1"/>
    </source>
</evidence>
<keyword evidence="2 5" id="KW-0812">Transmembrane</keyword>
<evidence type="ECO:0000256" key="2">
    <source>
        <dbReference type="ARBA" id="ARBA00022692"/>
    </source>
</evidence>
<dbReference type="AlphaFoldDB" id="A0A4P9ZFR2"/>
<keyword evidence="8" id="KW-1185">Reference proteome</keyword>
<dbReference type="PANTHER" id="PTHR23241">
    <property type="entry name" value="LATE EMBRYOGENESIS ABUNDANT PLANTS LEA-RELATED"/>
    <property type="match status" value="1"/>
</dbReference>
<reference evidence="8" key="1">
    <citation type="journal article" date="2018" name="Nat. Microbiol.">
        <title>Leveraging single-cell genomics to expand the fungal tree of life.</title>
        <authorList>
            <person name="Ahrendt S.R."/>
            <person name="Quandt C.A."/>
            <person name="Ciobanu D."/>
            <person name="Clum A."/>
            <person name="Salamov A."/>
            <person name="Andreopoulos B."/>
            <person name="Cheng J.F."/>
            <person name="Woyke T."/>
            <person name="Pelin A."/>
            <person name="Henrissat B."/>
            <person name="Reynolds N.K."/>
            <person name="Benny G.L."/>
            <person name="Smith M.E."/>
            <person name="James T.Y."/>
            <person name="Grigoriev I.V."/>
        </authorList>
    </citation>
    <scope>NUCLEOTIDE SEQUENCE [LARGE SCALE GENOMIC DNA]</scope>
    <source>
        <strain evidence="8">Baker2002</strain>
    </source>
</reference>
<dbReference type="Proteomes" id="UP000268321">
    <property type="component" value="Unassembled WGS sequence"/>
</dbReference>
<evidence type="ECO:0000259" key="6">
    <source>
        <dbReference type="Pfam" id="PF13664"/>
    </source>
</evidence>
<keyword evidence="4 5" id="KW-0472">Membrane</keyword>
<dbReference type="InterPro" id="IPR025423">
    <property type="entry name" value="TMEM205-like"/>
</dbReference>
<feature type="domain" description="TMEM205-like" evidence="6">
    <location>
        <begin position="11"/>
        <end position="102"/>
    </location>
</feature>
<protein>
    <recommendedName>
        <fullName evidence="6">TMEM205-like domain-containing protein</fullName>
    </recommendedName>
</protein>
<comment type="subcellular location">
    <subcellularLocation>
        <location evidence="1">Membrane</location>
    </subcellularLocation>
</comment>
<evidence type="ECO:0000256" key="1">
    <source>
        <dbReference type="ARBA" id="ARBA00004370"/>
    </source>
</evidence>
<dbReference type="InterPro" id="IPR053009">
    <property type="entry name" value="Xanthocillin_Biosynth-Assoc"/>
</dbReference>
<feature type="transmembrane region" description="Helical" evidence="5">
    <location>
        <begin position="72"/>
        <end position="92"/>
    </location>
</feature>
<evidence type="ECO:0000256" key="3">
    <source>
        <dbReference type="ARBA" id="ARBA00022989"/>
    </source>
</evidence>
<dbReference type="PANTHER" id="PTHR23241:SF102">
    <property type="entry name" value="LD23009P"/>
    <property type="match status" value="1"/>
</dbReference>
<keyword evidence="3 5" id="KW-1133">Transmembrane helix</keyword>